<dbReference type="EMBL" id="JAAGMD010000154">
    <property type="protein sequence ID" value="NEA85564.1"/>
    <property type="molecule type" value="Genomic_DNA"/>
</dbReference>
<name>A0A6G3QQR4_9ACTN</name>
<feature type="non-terminal residue" evidence="1">
    <location>
        <position position="1"/>
    </location>
</feature>
<proteinExistence type="predicted"/>
<reference evidence="1" key="1">
    <citation type="submission" date="2020-01" db="EMBL/GenBank/DDBJ databases">
        <title>Insect and environment-associated Actinomycetes.</title>
        <authorList>
            <person name="Currrie C."/>
            <person name="Chevrette M."/>
            <person name="Carlson C."/>
            <person name="Stubbendieck R."/>
            <person name="Wendt-Pienkowski E."/>
        </authorList>
    </citation>
    <scope>NUCLEOTIDE SEQUENCE</scope>
    <source>
        <strain evidence="1">SID14436</strain>
    </source>
</reference>
<evidence type="ECO:0000313" key="1">
    <source>
        <dbReference type="EMBL" id="NEA85564.1"/>
    </source>
</evidence>
<comment type="caution">
    <text evidence="1">The sequence shown here is derived from an EMBL/GenBank/DDBJ whole genome shotgun (WGS) entry which is preliminary data.</text>
</comment>
<dbReference type="AlphaFoldDB" id="A0A6G3QQR4"/>
<organism evidence="1">
    <name type="scientific">Streptomyces sp. SID14436</name>
    <dbReference type="NCBI Taxonomy" id="2706070"/>
    <lineage>
        <taxon>Bacteria</taxon>
        <taxon>Bacillati</taxon>
        <taxon>Actinomycetota</taxon>
        <taxon>Actinomycetes</taxon>
        <taxon>Kitasatosporales</taxon>
        <taxon>Streptomycetaceae</taxon>
        <taxon>Streptomyces</taxon>
    </lineage>
</organism>
<gene>
    <name evidence="1" type="ORF">G3I53_05735</name>
</gene>
<dbReference type="RefSeq" id="WP_164438085.1">
    <property type="nucleotide sequence ID" value="NZ_JAAGMD010000154.1"/>
</dbReference>
<sequence length="72" mass="6997">CTEGWAPAPGQDTPGGIPLLAAHPAACDAVAGLLGCTEGWAAAACRHDSPGAVLTARHPEPATALETLLAGA</sequence>
<accession>A0A6G3QQR4</accession>
<protein>
    <submittedName>
        <fullName evidence="1">Uncharacterized protein</fullName>
    </submittedName>
</protein>